<dbReference type="Proteomes" id="UP001060215">
    <property type="component" value="Chromosome 10"/>
</dbReference>
<comment type="caution">
    <text evidence="1">The sequence shown here is derived from an EMBL/GenBank/DDBJ whole genome shotgun (WGS) entry which is preliminary data.</text>
</comment>
<reference evidence="1 2" key="1">
    <citation type="journal article" date="2022" name="Plant J.">
        <title>Chromosome-level genome of Camellia lanceoleosa provides a valuable resource for understanding genome evolution and self-incompatibility.</title>
        <authorList>
            <person name="Gong W."/>
            <person name="Xiao S."/>
            <person name="Wang L."/>
            <person name="Liao Z."/>
            <person name="Chang Y."/>
            <person name="Mo W."/>
            <person name="Hu G."/>
            <person name="Li W."/>
            <person name="Zhao G."/>
            <person name="Zhu H."/>
            <person name="Hu X."/>
            <person name="Ji K."/>
            <person name="Xiang X."/>
            <person name="Song Q."/>
            <person name="Yuan D."/>
            <person name="Jin S."/>
            <person name="Zhang L."/>
        </authorList>
    </citation>
    <scope>NUCLEOTIDE SEQUENCE [LARGE SCALE GENOMIC DNA]</scope>
    <source>
        <strain evidence="1">SQ_2022a</strain>
    </source>
</reference>
<name>A0ACC0GF56_9ERIC</name>
<evidence type="ECO:0000313" key="2">
    <source>
        <dbReference type="Proteomes" id="UP001060215"/>
    </source>
</evidence>
<protein>
    <submittedName>
        <fullName evidence="1">LRR receptor-like serine/threonine-protein kinase EFR</fullName>
    </submittedName>
</protein>
<sequence>MVFGVCASWNFCSVIELRPGIAGKSTHLWKCVKSQGLAFKSQIVQDPLQIMSSWNDSLHFCNWAGVTCNPFNGRVMILNLEAQKLVSSIPPSIGNLSFLTRMNLQNNSFRGQIPQELGLLLHLKHLNLTSNSFGRMILTNLTHCSDLRVLQLNSDELTGLIPDHLSSLSKLLIFASSRKNPNLDW</sequence>
<dbReference type="EMBL" id="CM045767">
    <property type="protein sequence ID" value="KAI7998061.1"/>
    <property type="molecule type" value="Genomic_DNA"/>
</dbReference>
<gene>
    <name evidence="1" type="ORF">LOK49_LG10G02266</name>
</gene>
<accession>A0ACC0GF56</accession>
<proteinExistence type="predicted"/>
<keyword evidence="2" id="KW-1185">Reference proteome</keyword>
<organism evidence="1 2">
    <name type="scientific">Camellia lanceoleosa</name>
    <dbReference type="NCBI Taxonomy" id="1840588"/>
    <lineage>
        <taxon>Eukaryota</taxon>
        <taxon>Viridiplantae</taxon>
        <taxon>Streptophyta</taxon>
        <taxon>Embryophyta</taxon>
        <taxon>Tracheophyta</taxon>
        <taxon>Spermatophyta</taxon>
        <taxon>Magnoliopsida</taxon>
        <taxon>eudicotyledons</taxon>
        <taxon>Gunneridae</taxon>
        <taxon>Pentapetalae</taxon>
        <taxon>asterids</taxon>
        <taxon>Ericales</taxon>
        <taxon>Theaceae</taxon>
        <taxon>Camellia</taxon>
    </lineage>
</organism>
<evidence type="ECO:0000313" key="1">
    <source>
        <dbReference type="EMBL" id="KAI7998061.1"/>
    </source>
</evidence>